<gene>
    <name evidence="1" type="ORF">CR513_13793</name>
</gene>
<evidence type="ECO:0000313" key="2">
    <source>
        <dbReference type="Proteomes" id="UP000257109"/>
    </source>
</evidence>
<dbReference type="EMBL" id="QJKJ01002474">
    <property type="protein sequence ID" value="RDY02723.1"/>
    <property type="molecule type" value="Genomic_DNA"/>
</dbReference>
<dbReference type="Proteomes" id="UP000257109">
    <property type="component" value="Unassembled WGS sequence"/>
</dbReference>
<comment type="caution">
    <text evidence="1">The sequence shown here is derived from an EMBL/GenBank/DDBJ whole genome shotgun (WGS) entry which is preliminary data.</text>
</comment>
<dbReference type="AlphaFoldDB" id="A0A371HIU7"/>
<accession>A0A371HIU7</accession>
<organism evidence="1 2">
    <name type="scientific">Mucuna pruriens</name>
    <name type="common">Velvet bean</name>
    <name type="synonym">Dolichos pruriens</name>
    <dbReference type="NCBI Taxonomy" id="157652"/>
    <lineage>
        <taxon>Eukaryota</taxon>
        <taxon>Viridiplantae</taxon>
        <taxon>Streptophyta</taxon>
        <taxon>Embryophyta</taxon>
        <taxon>Tracheophyta</taxon>
        <taxon>Spermatophyta</taxon>
        <taxon>Magnoliopsida</taxon>
        <taxon>eudicotyledons</taxon>
        <taxon>Gunneridae</taxon>
        <taxon>Pentapetalae</taxon>
        <taxon>rosids</taxon>
        <taxon>fabids</taxon>
        <taxon>Fabales</taxon>
        <taxon>Fabaceae</taxon>
        <taxon>Papilionoideae</taxon>
        <taxon>50 kb inversion clade</taxon>
        <taxon>NPAAA clade</taxon>
        <taxon>indigoferoid/millettioid clade</taxon>
        <taxon>Phaseoleae</taxon>
        <taxon>Mucuna</taxon>
    </lineage>
</organism>
<sequence length="113" mass="13090">MEMSNLTAKLKSLELELGKDLIVHLVLISLPTHFGQFKVSYNIRTNGPSMNLYLTMCKRKRDCRKIRLKGLLNERNQYIQIFVLDIKIECVKRVNDVLELIHIDICGPFPTTS</sequence>
<keyword evidence="2" id="KW-1185">Reference proteome</keyword>
<proteinExistence type="predicted"/>
<protein>
    <submittedName>
        <fullName evidence="1">Uncharacterized protein</fullName>
    </submittedName>
</protein>
<evidence type="ECO:0000313" key="1">
    <source>
        <dbReference type="EMBL" id="RDY02723.1"/>
    </source>
</evidence>
<reference evidence="1" key="1">
    <citation type="submission" date="2018-05" db="EMBL/GenBank/DDBJ databases">
        <title>Draft genome of Mucuna pruriens seed.</title>
        <authorList>
            <person name="Nnadi N.E."/>
            <person name="Vos R."/>
            <person name="Hasami M.H."/>
            <person name="Devisetty U.K."/>
            <person name="Aguiy J.C."/>
        </authorList>
    </citation>
    <scope>NUCLEOTIDE SEQUENCE [LARGE SCALE GENOMIC DNA]</scope>
    <source>
        <strain evidence="1">JCA_2017</strain>
    </source>
</reference>
<feature type="non-terminal residue" evidence="1">
    <location>
        <position position="1"/>
    </location>
</feature>
<name>A0A371HIU7_MUCPR</name>
<dbReference type="OrthoDB" id="780386at2759"/>